<dbReference type="EMBL" id="PDEP01000004">
    <property type="protein sequence ID" value="PEN07956.1"/>
    <property type="molecule type" value="Genomic_DNA"/>
</dbReference>
<dbReference type="SMART" id="SM00100">
    <property type="entry name" value="cNMP"/>
    <property type="match status" value="1"/>
</dbReference>
<dbReference type="RefSeq" id="WP_098061680.1">
    <property type="nucleotide sequence ID" value="NZ_PDEP01000004.1"/>
</dbReference>
<accession>A0A2H3P1X3</accession>
<evidence type="ECO:0008006" key="8">
    <source>
        <dbReference type="Google" id="ProtNLM"/>
    </source>
</evidence>
<dbReference type="InterPro" id="IPR014710">
    <property type="entry name" value="RmlC-like_jellyroll"/>
</dbReference>
<keyword evidence="2" id="KW-0238">DNA-binding</keyword>
<dbReference type="Gene3D" id="2.60.120.10">
    <property type="entry name" value="Jelly Rolls"/>
    <property type="match status" value="1"/>
</dbReference>
<dbReference type="PROSITE" id="PS51063">
    <property type="entry name" value="HTH_CRP_2"/>
    <property type="match status" value="1"/>
</dbReference>
<dbReference type="PANTHER" id="PTHR24567:SF74">
    <property type="entry name" value="HTH-TYPE TRANSCRIPTIONAL REGULATOR ARCR"/>
    <property type="match status" value="1"/>
</dbReference>
<dbReference type="Proteomes" id="UP000221024">
    <property type="component" value="Unassembled WGS sequence"/>
</dbReference>
<comment type="caution">
    <text evidence="6">The sequence shown here is derived from an EMBL/GenBank/DDBJ whole genome shotgun (WGS) entry which is preliminary data.</text>
</comment>
<dbReference type="Pfam" id="PF00027">
    <property type="entry name" value="cNMP_binding"/>
    <property type="match status" value="1"/>
</dbReference>
<evidence type="ECO:0000259" key="5">
    <source>
        <dbReference type="PROSITE" id="PS51063"/>
    </source>
</evidence>
<dbReference type="PANTHER" id="PTHR24567">
    <property type="entry name" value="CRP FAMILY TRANSCRIPTIONAL REGULATORY PROTEIN"/>
    <property type="match status" value="1"/>
</dbReference>
<evidence type="ECO:0000313" key="7">
    <source>
        <dbReference type="Proteomes" id="UP000221024"/>
    </source>
</evidence>
<evidence type="ECO:0000256" key="1">
    <source>
        <dbReference type="ARBA" id="ARBA00023015"/>
    </source>
</evidence>
<reference evidence="6 7" key="1">
    <citation type="submission" date="2017-10" db="EMBL/GenBank/DDBJ databases">
        <title>Draft genome of Longimonas halophila.</title>
        <authorList>
            <person name="Goh K.M."/>
            <person name="Shamsir M.S."/>
            <person name="Lim S.W."/>
        </authorList>
    </citation>
    <scope>NUCLEOTIDE SEQUENCE [LARGE SCALE GENOMIC DNA]</scope>
    <source>
        <strain evidence="6 7">KCTC 42399</strain>
    </source>
</reference>
<dbReference type="SUPFAM" id="SSF46785">
    <property type="entry name" value="Winged helix' DNA-binding domain"/>
    <property type="match status" value="1"/>
</dbReference>
<feature type="domain" description="HTH crp-type" evidence="5">
    <location>
        <begin position="153"/>
        <end position="222"/>
    </location>
</feature>
<dbReference type="InterPro" id="IPR036388">
    <property type="entry name" value="WH-like_DNA-bd_sf"/>
</dbReference>
<dbReference type="InterPro" id="IPR036390">
    <property type="entry name" value="WH_DNA-bd_sf"/>
</dbReference>
<evidence type="ECO:0000313" key="6">
    <source>
        <dbReference type="EMBL" id="PEN07956.1"/>
    </source>
</evidence>
<dbReference type="GO" id="GO:0005829">
    <property type="term" value="C:cytosol"/>
    <property type="evidence" value="ECO:0007669"/>
    <property type="project" value="TreeGrafter"/>
</dbReference>
<dbReference type="InterPro" id="IPR012318">
    <property type="entry name" value="HTH_CRP"/>
</dbReference>
<evidence type="ECO:0000259" key="4">
    <source>
        <dbReference type="PROSITE" id="PS50042"/>
    </source>
</evidence>
<keyword evidence="1" id="KW-0805">Transcription regulation</keyword>
<evidence type="ECO:0000256" key="2">
    <source>
        <dbReference type="ARBA" id="ARBA00023125"/>
    </source>
</evidence>
<proteinExistence type="predicted"/>
<dbReference type="InterPro" id="IPR018490">
    <property type="entry name" value="cNMP-bd_dom_sf"/>
</dbReference>
<keyword evidence="3" id="KW-0804">Transcription</keyword>
<protein>
    <recommendedName>
        <fullName evidence="8">Crp/Fnr family transcriptional regulator</fullName>
    </recommendedName>
</protein>
<feature type="domain" description="Cyclic nucleotide-binding" evidence="4">
    <location>
        <begin position="16"/>
        <end position="139"/>
    </location>
</feature>
<gene>
    <name evidence="6" type="ORF">CRI93_05800</name>
</gene>
<dbReference type="CDD" id="cd00038">
    <property type="entry name" value="CAP_ED"/>
    <property type="match status" value="1"/>
</dbReference>
<sequence>MTPTQTIHEVLSKHAFFGGLAREERSQIIGLGSVQEAPKDRILFHHGDPHHGFFLVITGQVQIYRTDDAGRRIVLHVVESGASFAEVPLFESNPNPTYPATAQVVCNSELLFLPTAPFTQYVVSHPHVCLHMVGHMAKRLRRLADRLEGLALHDVCTRLARYLLNEAPTHANGATVQLNRPKSILAAELGTVPETLSRALRELEDQSLIRNEGDAIVMLNPDKLAAV</sequence>
<dbReference type="InterPro" id="IPR050397">
    <property type="entry name" value="Env_Response_Regulators"/>
</dbReference>
<dbReference type="Pfam" id="PF13545">
    <property type="entry name" value="HTH_Crp_2"/>
    <property type="match status" value="1"/>
</dbReference>
<name>A0A2H3P1X3_9BACT</name>
<organism evidence="6 7">
    <name type="scientific">Longimonas halophila</name>
    <dbReference type="NCBI Taxonomy" id="1469170"/>
    <lineage>
        <taxon>Bacteria</taxon>
        <taxon>Pseudomonadati</taxon>
        <taxon>Rhodothermota</taxon>
        <taxon>Rhodothermia</taxon>
        <taxon>Rhodothermales</taxon>
        <taxon>Salisaetaceae</taxon>
        <taxon>Longimonas</taxon>
    </lineage>
</organism>
<evidence type="ECO:0000256" key="3">
    <source>
        <dbReference type="ARBA" id="ARBA00023163"/>
    </source>
</evidence>
<keyword evidence="7" id="KW-1185">Reference proteome</keyword>
<dbReference type="GO" id="GO:0003700">
    <property type="term" value="F:DNA-binding transcription factor activity"/>
    <property type="evidence" value="ECO:0007669"/>
    <property type="project" value="TreeGrafter"/>
</dbReference>
<dbReference type="GO" id="GO:0003677">
    <property type="term" value="F:DNA binding"/>
    <property type="evidence" value="ECO:0007669"/>
    <property type="project" value="UniProtKB-KW"/>
</dbReference>
<dbReference type="InterPro" id="IPR000595">
    <property type="entry name" value="cNMP-bd_dom"/>
</dbReference>
<dbReference type="Gene3D" id="1.10.10.10">
    <property type="entry name" value="Winged helix-like DNA-binding domain superfamily/Winged helix DNA-binding domain"/>
    <property type="match status" value="1"/>
</dbReference>
<dbReference type="OrthoDB" id="667966at2"/>
<dbReference type="AlphaFoldDB" id="A0A2H3P1X3"/>
<dbReference type="SMART" id="SM00419">
    <property type="entry name" value="HTH_CRP"/>
    <property type="match status" value="1"/>
</dbReference>
<dbReference type="SUPFAM" id="SSF51206">
    <property type="entry name" value="cAMP-binding domain-like"/>
    <property type="match status" value="1"/>
</dbReference>
<dbReference type="PROSITE" id="PS50042">
    <property type="entry name" value="CNMP_BINDING_3"/>
    <property type="match status" value="1"/>
</dbReference>